<sequence>MNVWAYTGLMGNGKTLGMVLEAVMYQQKTGCALYSNFGVKGAKPFTSFNHFLNIAKEPSSVLLLDECHTDIDSRNSLSNAAKYWSHMAFYLRKMRCTVMLTTPLFSNVDSRFRDVTSVFVPVRKDKEYFYYPIVDNQSGILLKTKKMKKEYAFKLAGDVFETHSMVVPIEYPANKNEYESLLAQLREINDDYYTTNLKLKRLRELKKAI</sequence>
<dbReference type="InterPro" id="IPR027417">
    <property type="entry name" value="P-loop_NTPase"/>
</dbReference>
<dbReference type="AlphaFoldDB" id="Q2HYG8"/>
<dbReference type="RefSeq" id="WP_012477681.1">
    <property type="nucleotide sequence ID" value="NC_010895.1"/>
</dbReference>
<proteinExistence type="predicted"/>
<dbReference type="EMBL" id="DQ364061">
    <property type="protein sequence ID" value="ABC95175.1"/>
    <property type="molecule type" value="Genomic_DNA"/>
</dbReference>
<evidence type="ECO:0000259" key="1">
    <source>
        <dbReference type="Pfam" id="PF05707"/>
    </source>
</evidence>
<reference evidence="2" key="1">
    <citation type="journal article" date="2007" name="Arch. Microbiol.">
        <title>A novel cryptic plasmid pBMB175 from Bacillus thuringiensis subsp. tenebrionis YBT-1765.</title>
        <authorList>
            <person name="Huang J."/>
            <person name="Han D."/>
            <person name="Yu Z."/>
            <person name="Sun M."/>
        </authorList>
    </citation>
    <scope>NUCLEOTIDE SEQUENCE</scope>
    <source>
        <plasmid evidence="2">pBMB175</plasmid>
    </source>
</reference>
<feature type="domain" description="Zona occludens toxin N-terminal" evidence="1">
    <location>
        <begin position="57"/>
        <end position="150"/>
    </location>
</feature>
<evidence type="ECO:0000313" key="2">
    <source>
        <dbReference type="EMBL" id="ABC95175.1"/>
    </source>
</evidence>
<dbReference type="InterPro" id="IPR008900">
    <property type="entry name" value="Zot_N"/>
</dbReference>
<name>Q2HYG8_BACTT</name>
<dbReference type="Pfam" id="PF05707">
    <property type="entry name" value="Zot"/>
    <property type="match status" value="1"/>
</dbReference>
<dbReference type="Gene3D" id="3.40.50.300">
    <property type="entry name" value="P-loop containing nucleotide triphosphate hydrolases"/>
    <property type="match status" value="1"/>
</dbReference>
<keyword evidence="2" id="KW-0614">Plasmid</keyword>
<organism evidence="2">
    <name type="scientific">Bacillus thuringiensis subsp. tenebrionis</name>
    <dbReference type="NCBI Taxonomy" id="1444"/>
    <lineage>
        <taxon>Bacteria</taxon>
        <taxon>Bacillati</taxon>
        <taxon>Bacillota</taxon>
        <taxon>Bacilli</taxon>
        <taxon>Bacillales</taxon>
        <taxon>Bacillaceae</taxon>
        <taxon>Bacillus</taxon>
        <taxon>Bacillus cereus group</taxon>
    </lineage>
</organism>
<accession>Q2HYG8</accession>
<protein>
    <recommendedName>
        <fullName evidence="1">Zona occludens toxin N-terminal domain-containing protein</fullName>
    </recommendedName>
</protein>
<geneLocation type="plasmid" evidence="2">
    <name>pBMB175</name>
</geneLocation>